<gene>
    <name evidence="1" type="ORF">DXA27_02625</name>
</gene>
<accession>A0A2K9HD91</accession>
<evidence type="ECO:0000313" key="2">
    <source>
        <dbReference type="Proteomes" id="UP000284614"/>
    </source>
</evidence>
<dbReference type="EMBL" id="QSDG01000002">
    <property type="protein sequence ID" value="RGY71373.1"/>
    <property type="molecule type" value="Genomic_DNA"/>
</dbReference>
<proteinExistence type="predicted"/>
<evidence type="ECO:0000313" key="1">
    <source>
        <dbReference type="EMBL" id="RGY71373.1"/>
    </source>
</evidence>
<reference evidence="1 2" key="1">
    <citation type="submission" date="2018-08" db="EMBL/GenBank/DDBJ databases">
        <title>A genome reference for cultivated species of the human gut microbiota.</title>
        <authorList>
            <person name="Zou Y."/>
            <person name="Xue W."/>
            <person name="Luo G."/>
        </authorList>
    </citation>
    <scope>NUCLEOTIDE SEQUENCE [LARGE SCALE GENOMIC DNA]</scope>
    <source>
        <strain evidence="1 2">OF01-1</strain>
    </source>
</reference>
<name>A0A2K9HD91_BACFG</name>
<organism evidence="1 2">
    <name type="scientific">Bacteroides fragilis</name>
    <dbReference type="NCBI Taxonomy" id="817"/>
    <lineage>
        <taxon>Bacteria</taxon>
        <taxon>Pseudomonadati</taxon>
        <taxon>Bacteroidota</taxon>
        <taxon>Bacteroidia</taxon>
        <taxon>Bacteroidales</taxon>
        <taxon>Bacteroidaceae</taxon>
        <taxon>Bacteroides</taxon>
    </lineage>
</organism>
<comment type="caution">
    <text evidence="1">The sequence shown here is derived from an EMBL/GenBank/DDBJ whole genome shotgun (WGS) entry which is preliminary data.</text>
</comment>
<dbReference type="AlphaFoldDB" id="A0A2K9HD91"/>
<sequence length="71" mass="8634">MKKNVFFRKPIKNEHHANSILKSRQHFELQFYYNTRQFPFILSKIFPKHKTNELCYRKIYAFLSCLSPLGP</sequence>
<dbReference type="Proteomes" id="UP000284614">
    <property type="component" value="Unassembled WGS sequence"/>
</dbReference>
<protein>
    <submittedName>
        <fullName evidence="1">Uncharacterized protein</fullName>
    </submittedName>
</protein>